<evidence type="ECO:0000256" key="5">
    <source>
        <dbReference type="ARBA" id="ARBA00023186"/>
    </source>
</evidence>
<dbReference type="InterPro" id="IPR017901">
    <property type="entry name" value="C-CAP_CF_C-like"/>
</dbReference>
<comment type="similarity">
    <text evidence="2">Belongs to the TBCC family.</text>
</comment>
<dbReference type="InterPro" id="IPR027684">
    <property type="entry name" value="TBCC"/>
</dbReference>
<name>A0A6A6P764_9PEZI</name>
<comment type="subcellular location">
    <subcellularLocation>
        <location evidence="1">Cytoplasm</location>
    </subcellularLocation>
</comment>
<dbReference type="FunFam" id="1.20.58.1250:FF:000002">
    <property type="entry name" value="Tubulin-specific chaperone c, putative"/>
    <property type="match status" value="1"/>
</dbReference>
<protein>
    <submittedName>
        <fullName evidence="9">Tubulin binding cofactor C-domain-containing protein</fullName>
    </submittedName>
</protein>
<evidence type="ECO:0000256" key="4">
    <source>
        <dbReference type="ARBA" id="ARBA00022990"/>
    </source>
</evidence>
<dbReference type="PANTHER" id="PTHR15139">
    <property type="entry name" value="TUBULIN FOLDING COFACTOR C"/>
    <property type="match status" value="1"/>
</dbReference>
<dbReference type="PANTHER" id="PTHR15139:SF0">
    <property type="entry name" value="TUBULIN-SPECIFIC CHAPERONE C"/>
    <property type="match status" value="1"/>
</dbReference>
<dbReference type="Pfam" id="PF07986">
    <property type="entry name" value="TBCC"/>
    <property type="match status" value="1"/>
</dbReference>
<dbReference type="GO" id="GO:0007021">
    <property type="term" value="P:tubulin complex assembly"/>
    <property type="evidence" value="ECO:0007669"/>
    <property type="project" value="TreeGrafter"/>
</dbReference>
<accession>A0A6A6P764</accession>
<dbReference type="Gene3D" id="1.20.58.1250">
    <property type="entry name" value="Tubulin Binding Cofactor C, N-terminal domain"/>
    <property type="match status" value="1"/>
</dbReference>
<keyword evidence="5" id="KW-0143">Chaperone</keyword>
<feature type="region of interest" description="Disordered" evidence="7">
    <location>
        <begin position="120"/>
        <end position="169"/>
    </location>
</feature>
<evidence type="ECO:0000313" key="10">
    <source>
        <dbReference type="Proteomes" id="UP000799766"/>
    </source>
</evidence>
<gene>
    <name evidence="9" type="ORF">BDY21DRAFT_282601</name>
</gene>
<reference evidence="9" key="1">
    <citation type="journal article" date="2020" name="Stud. Mycol.">
        <title>101 Dothideomycetes genomes: a test case for predicting lifestyles and emergence of pathogens.</title>
        <authorList>
            <person name="Haridas S."/>
            <person name="Albert R."/>
            <person name="Binder M."/>
            <person name="Bloem J."/>
            <person name="Labutti K."/>
            <person name="Salamov A."/>
            <person name="Andreopoulos B."/>
            <person name="Baker S."/>
            <person name="Barry K."/>
            <person name="Bills G."/>
            <person name="Bluhm B."/>
            <person name="Cannon C."/>
            <person name="Castanera R."/>
            <person name="Culley D."/>
            <person name="Daum C."/>
            <person name="Ezra D."/>
            <person name="Gonzalez J."/>
            <person name="Henrissat B."/>
            <person name="Kuo A."/>
            <person name="Liang C."/>
            <person name="Lipzen A."/>
            <person name="Lutzoni F."/>
            <person name="Magnuson J."/>
            <person name="Mondo S."/>
            <person name="Nolan M."/>
            <person name="Ohm R."/>
            <person name="Pangilinan J."/>
            <person name="Park H.-J."/>
            <person name="Ramirez L."/>
            <person name="Alfaro M."/>
            <person name="Sun H."/>
            <person name="Tritt A."/>
            <person name="Yoshinaga Y."/>
            <person name="Zwiers L.-H."/>
            <person name="Turgeon B."/>
            <person name="Goodwin S."/>
            <person name="Spatafora J."/>
            <person name="Crous P."/>
            <person name="Grigoriev I."/>
        </authorList>
    </citation>
    <scope>NUCLEOTIDE SEQUENCE</scope>
    <source>
        <strain evidence="9">ATCC 16933</strain>
    </source>
</reference>
<dbReference type="InterPro" id="IPR016098">
    <property type="entry name" value="CAP/MinC_C"/>
</dbReference>
<dbReference type="Proteomes" id="UP000799766">
    <property type="component" value="Unassembled WGS sequence"/>
</dbReference>
<evidence type="ECO:0000313" key="9">
    <source>
        <dbReference type="EMBL" id="KAF2459647.1"/>
    </source>
</evidence>
<dbReference type="Gene3D" id="2.160.20.70">
    <property type="match status" value="1"/>
</dbReference>
<keyword evidence="4" id="KW-0007">Acetylation</keyword>
<dbReference type="PROSITE" id="PS51329">
    <property type="entry name" value="C_CAP_COFACTOR_C"/>
    <property type="match status" value="1"/>
</dbReference>
<dbReference type="GO" id="GO:0005737">
    <property type="term" value="C:cytoplasm"/>
    <property type="evidence" value="ECO:0007669"/>
    <property type="project" value="UniProtKB-SubCell"/>
</dbReference>
<dbReference type="GO" id="GO:0015631">
    <property type="term" value="F:tubulin binding"/>
    <property type="evidence" value="ECO:0007669"/>
    <property type="project" value="InterPro"/>
</dbReference>
<dbReference type="InterPro" id="IPR038397">
    <property type="entry name" value="TBCC_N_sf"/>
</dbReference>
<keyword evidence="10" id="KW-1185">Reference proteome</keyword>
<sequence length="326" mass="35541">MGDSTPPEQKQEHTLQERFFHYFQHEVTALQEEMERVGDTALAGGERNDAIDHCLAGIARLSHEVKDASSYIPAYDQRTYSEAIKALNEKLQRTRTAHAPRPKFAFKTTRKNPSAISLRDAAEMASQTSRAGGRSRLTPGQPNKLSVAGAGKTAEEEPGGQGAGGSVDASGLRRSVVDLAPRPLATLTLRDVREGLVMRGAVAGAVHATGVEASVLLVRCRQLRLHACRGLDVYLHCASRPIVEDCEGVRFAPLPGAWDGDGVEGPNQWDQVDDFKWLKAEPSPHWSILPPEERIKDAVWEDVFSTVSASDYIAEDVLKAVSILKS</sequence>
<evidence type="ECO:0000256" key="2">
    <source>
        <dbReference type="ARBA" id="ARBA00008848"/>
    </source>
</evidence>
<evidence type="ECO:0000259" key="8">
    <source>
        <dbReference type="PROSITE" id="PS51329"/>
    </source>
</evidence>
<evidence type="ECO:0000256" key="1">
    <source>
        <dbReference type="ARBA" id="ARBA00004496"/>
    </source>
</evidence>
<feature type="domain" description="C-CAP/cofactor C-like" evidence="8">
    <location>
        <begin position="132"/>
        <end position="277"/>
    </location>
</feature>
<keyword evidence="3" id="KW-0963">Cytoplasm</keyword>
<organism evidence="9 10">
    <name type="scientific">Lineolata rhizophorae</name>
    <dbReference type="NCBI Taxonomy" id="578093"/>
    <lineage>
        <taxon>Eukaryota</taxon>
        <taxon>Fungi</taxon>
        <taxon>Dikarya</taxon>
        <taxon>Ascomycota</taxon>
        <taxon>Pezizomycotina</taxon>
        <taxon>Dothideomycetes</taxon>
        <taxon>Dothideomycetes incertae sedis</taxon>
        <taxon>Lineolatales</taxon>
        <taxon>Lineolataceae</taxon>
        <taxon>Lineolata</taxon>
    </lineage>
</organism>
<dbReference type="InterPro" id="IPR012945">
    <property type="entry name" value="Tubulin-bd_cofactor_C_dom"/>
</dbReference>
<dbReference type="AlphaFoldDB" id="A0A6A6P764"/>
<dbReference type="GO" id="GO:0007023">
    <property type="term" value="P:post-chaperonin tubulin folding pathway"/>
    <property type="evidence" value="ECO:0007669"/>
    <property type="project" value="InterPro"/>
</dbReference>
<comment type="subunit">
    <text evidence="6">Supercomplex made of cofactors A to E. Cofactors A and D function by capturing and stabilizing tubulin in a quasi-native conformation. Cofactor E binds to the cofactor D-tubulin complex; interaction with cofactor C then causes the release of tubulin polypeptides that are committed to the native state.</text>
</comment>
<evidence type="ECO:0000256" key="6">
    <source>
        <dbReference type="ARBA" id="ARBA00026055"/>
    </source>
</evidence>
<evidence type="ECO:0000256" key="3">
    <source>
        <dbReference type="ARBA" id="ARBA00022490"/>
    </source>
</evidence>
<proteinExistence type="inferred from homology"/>
<evidence type="ECO:0000256" key="7">
    <source>
        <dbReference type="SAM" id="MobiDB-lite"/>
    </source>
</evidence>
<dbReference type="InterPro" id="IPR031925">
    <property type="entry name" value="TBCC_N"/>
</dbReference>
<dbReference type="EMBL" id="MU001675">
    <property type="protein sequence ID" value="KAF2459647.1"/>
    <property type="molecule type" value="Genomic_DNA"/>
</dbReference>
<dbReference type="InterPro" id="IPR006599">
    <property type="entry name" value="CARP_motif"/>
</dbReference>
<dbReference type="OrthoDB" id="194775at2759"/>
<dbReference type="SMART" id="SM00673">
    <property type="entry name" value="CARP"/>
    <property type="match status" value="1"/>
</dbReference>
<dbReference type="Pfam" id="PF16752">
    <property type="entry name" value="TBCC_N"/>
    <property type="match status" value="1"/>
</dbReference>